<dbReference type="Pfam" id="PF01926">
    <property type="entry name" value="MMR_HSR1"/>
    <property type="match status" value="1"/>
</dbReference>
<keyword evidence="4" id="KW-0342">GTP-binding</keyword>
<evidence type="ECO:0000259" key="6">
    <source>
        <dbReference type="Pfam" id="PF01926"/>
    </source>
</evidence>
<dbReference type="GO" id="GO:0000028">
    <property type="term" value="P:ribosomal small subunit assembly"/>
    <property type="evidence" value="ECO:0007669"/>
    <property type="project" value="TreeGrafter"/>
</dbReference>
<dbReference type="PANTHER" id="PTHR42698">
    <property type="entry name" value="GTPASE ERA"/>
    <property type="match status" value="1"/>
</dbReference>
<dbReference type="SUPFAM" id="SSF52540">
    <property type="entry name" value="P-loop containing nucleoside triphosphate hydrolases"/>
    <property type="match status" value="1"/>
</dbReference>
<feature type="domain" description="G" evidence="6">
    <location>
        <begin position="99"/>
        <end position="203"/>
    </location>
</feature>
<dbReference type="CDD" id="cd22534">
    <property type="entry name" value="KH-II_Era"/>
    <property type="match status" value="1"/>
</dbReference>
<dbReference type="InterPro" id="IPR027417">
    <property type="entry name" value="P-loop_NTPase"/>
</dbReference>
<dbReference type="Proteomes" id="UP000239899">
    <property type="component" value="Unassembled WGS sequence"/>
</dbReference>
<dbReference type="Pfam" id="PF07650">
    <property type="entry name" value="KH_2"/>
    <property type="match status" value="1"/>
</dbReference>
<dbReference type="Gene3D" id="3.40.50.300">
    <property type="entry name" value="P-loop containing nucleotide triphosphate hydrolases"/>
    <property type="match status" value="1"/>
</dbReference>
<proteinExistence type="inferred from homology"/>
<dbReference type="SUPFAM" id="SSF54814">
    <property type="entry name" value="Prokaryotic type KH domain (KH-domain type II)"/>
    <property type="match status" value="1"/>
</dbReference>
<dbReference type="InterPro" id="IPR009019">
    <property type="entry name" value="KH_sf_prok-type"/>
</dbReference>
<evidence type="ECO:0000256" key="3">
    <source>
        <dbReference type="ARBA" id="ARBA00022884"/>
    </source>
</evidence>
<evidence type="ECO:0000256" key="1">
    <source>
        <dbReference type="ARBA" id="ARBA00007921"/>
    </source>
</evidence>
<dbReference type="AlphaFoldDB" id="A0A2P6TS91"/>
<dbReference type="InterPro" id="IPR005225">
    <property type="entry name" value="Small_GTP-bd"/>
</dbReference>
<dbReference type="NCBIfam" id="TIGR00436">
    <property type="entry name" value="era"/>
    <property type="match status" value="1"/>
</dbReference>
<name>A0A2P6TS91_CHLSO</name>
<dbReference type="CDD" id="cd04163">
    <property type="entry name" value="Era"/>
    <property type="match status" value="1"/>
</dbReference>
<dbReference type="InterPro" id="IPR005662">
    <property type="entry name" value="GTPase_Era-like"/>
</dbReference>
<evidence type="ECO:0000256" key="2">
    <source>
        <dbReference type="ARBA" id="ARBA00022741"/>
    </source>
</evidence>
<dbReference type="GO" id="GO:0005525">
    <property type="term" value="F:GTP binding"/>
    <property type="evidence" value="ECO:0007669"/>
    <property type="project" value="UniProtKB-KW"/>
</dbReference>
<keyword evidence="9" id="KW-1185">Reference proteome</keyword>
<dbReference type="OrthoDB" id="8954335at2759"/>
<evidence type="ECO:0000313" key="9">
    <source>
        <dbReference type="Proteomes" id="UP000239899"/>
    </source>
</evidence>
<accession>A0A2P6TS91</accession>
<dbReference type="GO" id="GO:0019843">
    <property type="term" value="F:rRNA binding"/>
    <property type="evidence" value="ECO:0007669"/>
    <property type="project" value="TreeGrafter"/>
</dbReference>
<dbReference type="NCBIfam" id="TIGR00231">
    <property type="entry name" value="small_GTP"/>
    <property type="match status" value="1"/>
</dbReference>
<comment type="similarity">
    <text evidence="1">Belongs to the TRAFAC class TrmE-Era-EngA-EngB-Septin-like GTPase superfamily. Era GTPase family.</text>
</comment>
<reference evidence="8 9" key="1">
    <citation type="journal article" date="2018" name="Plant J.">
        <title>Genome sequences of Chlorella sorokiniana UTEX 1602 and Micractinium conductrix SAG 241.80: implications to maltose excretion by a green alga.</title>
        <authorList>
            <person name="Arriola M.B."/>
            <person name="Velmurugan N."/>
            <person name="Zhang Y."/>
            <person name="Plunkett M.H."/>
            <person name="Hondzo H."/>
            <person name="Barney B.M."/>
        </authorList>
    </citation>
    <scope>NUCLEOTIDE SEQUENCE [LARGE SCALE GENOMIC DNA]</scope>
    <source>
        <strain evidence="9">UTEX 1602</strain>
    </source>
</reference>
<gene>
    <name evidence="8" type="ORF">C2E21_3897</name>
</gene>
<protein>
    <submittedName>
        <fullName evidence="8">GTPase Era</fullName>
    </submittedName>
</protein>
<feature type="domain" description="KH type-2" evidence="7">
    <location>
        <begin position="317"/>
        <end position="391"/>
    </location>
</feature>
<dbReference type="PRINTS" id="PR00326">
    <property type="entry name" value="GTP1OBG"/>
</dbReference>
<keyword evidence="3" id="KW-0694">RNA-binding</keyword>
<keyword evidence="2" id="KW-0547">Nucleotide-binding</keyword>
<evidence type="ECO:0000256" key="4">
    <source>
        <dbReference type="ARBA" id="ARBA00023134"/>
    </source>
</evidence>
<organism evidence="8 9">
    <name type="scientific">Chlorella sorokiniana</name>
    <name type="common">Freshwater green alga</name>
    <dbReference type="NCBI Taxonomy" id="3076"/>
    <lineage>
        <taxon>Eukaryota</taxon>
        <taxon>Viridiplantae</taxon>
        <taxon>Chlorophyta</taxon>
        <taxon>core chlorophytes</taxon>
        <taxon>Trebouxiophyceae</taxon>
        <taxon>Chlorellales</taxon>
        <taxon>Chlorellaceae</taxon>
        <taxon>Chlorella clade</taxon>
        <taxon>Chlorella</taxon>
    </lineage>
</organism>
<dbReference type="HAMAP" id="MF_00367">
    <property type="entry name" value="GTPase_Era"/>
    <property type="match status" value="1"/>
</dbReference>
<dbReference type="GO" id="GO:0043024">
    <property type="term" value="F:ribosomal small subunit binding"/>
    <property type="evidence" value="ECO:0007669"/>
    <property type="project" value="TreeGrafter"/>
</dbReference>
<dbReference type="InterPro" id="IPR015946">
    <property type="entry name" value="KH_dom-like_a/b"/>
</dbReference>
<evidence type="ECO:0000313" key="8">
    <source>
        <dbReference type="EMBL" id="PRW56927.1"/>
    </source>
</evidence>
<dbReference type="Gene3D" id="3.30.300.20">
    <property type="match status" value="1"/>
</dbReference>
<evidence type="ECO:0000259" key="7">
    <source>
        <dbReference type="Pfam" id="PF07650"/>
    </source>
</evidence>
<feature type="region of interest" description="Disordered" evidence="5">
    <location>
        <begin position="26"/>
        <end position="45"/>
    </location>
</feature>
<dbReference type="InterPro" id="IPR006073">
    <property type="entry name" value="GTP-bd"/>
</dbReference>
<dbReference type="InterPro" id="IPR004044">
    <property type="entry name" value="KH_dom_type_2"/>
</dbReference>
<comment type="caution">
    <text evidence="8">The sequence shown here is derived from an EMBL/GenBank/DDBJ whole genome shotgun (WGS) entry which is preliminary data.</text>
</comment>
<dbReference type="STRING" id="3076.A0A2P6TS91"/>
<dbReference type="InterPro" id="IPR030388">
    <property type="entry name" value="G_ERA_dom"/>
</dbReference>
<dbReference type="EMBL" id="LHPG02000007">
    <property type="protein sequence ID" value="PRW56927.1"/>
    <property type="molecule type" value="Genomic_DNA"/>
</dbReference>
<dbReference type="PANTHER" id="PTHR42698:SF1">
    <property type="entry name" value="GTPASE ERA, MITOCHONDRIAL"/>
    <property type="match status" value="1"/>
</dbReference>
<evidence type="ECO:0000256" key="5">
    <source>
        <dbReference type="SAM" id="MobiDB-lite"/>
    </source>
</evidence>
<sequence>MLPLAALQRLRALGALRALQGTRPAAGQWDRGFSTSSSSDSDDELGAGVAALQAELRAAAEALEAGEAAAPDLQQLLGLPLPDQDFQDVPAERQRLVQAGVVGAPNAGKSTLVNALVNAKVSAVSPKTNTTEVTRLGAFTYGDAQVVLYDTPGVVDKQHYRNPAHQRRVRGAWAVAGDCDLLLFLVDAARELQRPDPRIHRLLGESCTAAGLGMGDDADWQPPPAVLVLNKCDAVPRPQRSQLLPLSDRLRELRQFEDVFFISAKDGRGLPELRQFLLERATPGEWTLEAGQATDRGEDEQAVEVVREKLFRRLYAELPYSVQLRVTSCLPADDGSVRIDMDVLVPRKSSLSVVVGSGGSQIHAISDAAARELEEMWGHPVHLTLRAKVAK</sequence>